<dbReference type="Proteomes" id="UP000823674">
    <property type="component" value="Chromosome A02"/>
</dbReference>
<comment type="caution">
    <text evidence="3">The sequence shown here is derived from an EMBL/GenBank/DDBJ whole genome shotgun (WGS) entry which is preliminary data.</text>
</comment>
<evidence type="ECO:0000256" key="2">
    <source>
        <dbReference type="ARBA" id="ARBA00023306"/>
    </source>
</evidence>
<protein>
    <submittedName>
        <fullName evidence="3">Uncharacterized protein</fullName>
    </submittedName>
</protein>
<name>A0ABQ7NID9_BRACM</name>
<dbReference type="InterPro" id="IPR013922">
    <property type="entry name" value="Cyclin_PHO80-like"/>
</dbReference>
<evidence type="ECO:0000256" key="1">
    <source>
        <dbReference type="ARBA" id="ARBA00022618"/>
    </source>
</evidence>
<evidence type="ECO:0000313" key="4">
    <source>
        <dbReference type="Proteomes" id="UP000823674"/>
    </source>
</evidence>
<accession>A0ABQ7NID9</accession>
<organism evidence="3 4">
    <name type="scientific">Brassica rapa subsp. trilocularis</name>
    <dbReference type="NCBI Taxonomy" id="1813537"/>
    <lineage>
        <taxon>Eukaryota</taxon>
        <taxon>Viridiplantae</taxon>
        <taxon>Streptophyta</taxon>
        <taxon>Embryophyta</taxon>
        <taxon>Tracheophyta</taxon>
        <taxon>Spermatophyta</taxon>
        <taxon>Magnoliopsida</taxon>
        <taxon>eudicotyledons</taxon>
        <taxon>Gunneridae</taxon>
        <taxon>Pentapetalae</taxon>
        <taxon>rosids</taxon>
        <taxon>malvids</taxon>
        <taxon>Brassicales</taxon>
        <taxon>Brassicaceae</taxon>
        <taxon>Brassiceae</taxon>
        <taxon>Brassica</taxon>
    </lineage>
</organism>
<keyword evidence="2" id="KW-0131">Cell cycle</keyword>
<sequence>MSKLLAFLTIVESNDLTLSRLTIKIQSSLERIFNYANCSPLCFFSAYIYLDCFTLFYNNTYYAKVGGTIVESEINVLYKNTISI</sequence>
<dbReference type="Pfam" id="PF08613">
    <property type="entry name" value="Cyclin"/>
    <property type="match status" value="1"/>
</dbReference>
<gene>
    <name evidence="3" type="primary">A02g506580.1_BraROA</name>
    <name evidence="3" type="ORF">IGI04_006948</name>
</gene>
<reference evidence="3 4" key="1">
    <citation type="submission" date="2021-03" db="EMBL/GenBank/DDBJ databases">
        <authorList>
            <person name="King G.J."/>
            <person name="Bancroft I."/>
            <person name="Baten A."/>
            <person name="Bloomfield J."/>
            <person name="Borpatragohain P."/>
            <person name="He Z."/>
            <person name="Irish N."/>
            <person name="Irwin J."/>
            <person name="Liu K."/>
            <person name="Mauleon R.P."/>
            <person name="Moore J."/>
            <person name="Morris R."/>
            <person name="Ostergaard L."/>
            <person name="Wang B."/>
            <person name="Wells R."/>
        </authorList>
    </citation>
    <scope>NUCLEOTIDE SEQUENCE [LARGE SCALE GENOMIC DNA]</scope>
    <source>
        <strain evidence="3">R-o-18</strain>
        <tissue evidence="3">Leaf</tissue>
    </source>
</reference>
<dbReference type="EMBL" id="JADBGQ010000002">
    <property type="protein sequence ID" value="KAG5410629.1"/>
    <property type="molecule type" value="Genomic_DNA"/>
</dbReference>
<keyword evidence="4" id="KW-1185">Reference proteome</keyword>
<keyword evidence="1" id="KW-0132">Cell division</keyword>
<evidence type="ECO:0000313" key="3">
    <source>
        <dbReference type="EMBL" id="KAG5410629.1"/>
    </source>
</evidence>
<proteinExistence type="predicted"/>